<organism evidence="1 2">
    <name type="scientific">Tanacetum coccineum</name>
    <dbReference type="NCBI Taxonomy" id="301880"/>
    <lineage>
        <taxon>Eukaryota</taxon>
        <taxon>Viridiplantae</taxon>
        <taxon>Streptophyta</taxon>
        <taxon>Embryophyta</taxon>
        <taxon>Tracheophyta</taxon>
        <taxon>Spermatophyta</taxon>
        <taxon>Magnoliopsida</taxon>
        <taxon>eudicotyledons</taxon>
        <taxon>Gunneridae</taxon>
        <taxon>Pentapetalae</taxon>
        <taxon>asterids</taxon>
        <taxon>campanulids</taxon>
        <taxon>Asterales</taxon>
        <taxon>Asteraceae</taxon>
        <taxon>Asteroideae</taxon>
        <taxon>Anthemideae</taxon>
        <taxon>Anthemidinae</taxon>
        <taxon>Tanacetum</taxon>
    </lineage>
</organism>
<accession>A0ABQ5JGA8</accession>
<evidence type="ECO:0000313" key="2">
    <source>
        <dbReference type="Proteomes" id="UP001151760"/>
    </source>
</evidence>
<gene>
    <name evidence="1" type="ORF">Tco_1132969</name>
</gene>
<comment type="caution">
    <text evidence="1">The sequence shown here is derived from an EMBL/GenBank/DDBJ whole genome shotgun (WGS) entry which is preliminary data.</text>
</comment>
<evidence type="ECO:0000313" key="1">
    <source>
        <dbReference type="EMBL" id="GJU10573.1"/>
    </source>
</evidence>
<reference evidence="1" key="1">
    <citation type="journal article" date="2022" name="Int. J. Mol. Sci.">
        <title>Draft Genome of Tanacetum Coccineum: Genomic Comparison of Closely Related Tanacetum-Family Plants.</title>
        <authorList>
            <person name="Yamashiro T."/>
            <person name="Shiraishi A."/>
            <person name="Nakayama K."/>
            <person name="Satake H."/>
        </authorList>
    </citation>
    <scope>NUCLEOTIDE SEQUENCE</scope>
</reference>
<dbReference type="EMBL" id="BQNB010021839">
    <property type="protein sequence ID" value="GJU10573.1"/>
    <property type="molecule type" value="Genomic_DNA"/>
</dbReference>
<reference evidence="1" key="2">
    <citation type="submission" date="2022-01" db="EMBL/GenBank/DDBJ databases">
        <authorList>
            <person name="Yamashiro T."/>
            <person name="Shiraishi A."/>
            <person name="Satake H."/>
            <person name="Nakayama K."/>
        </authorList>
    </citation>
    <scope>NUCLEOTIDE SEQUENCE</scope>
</reference>
<sequence length="139" mass="16214">MLEIDCVEGLFGSRQFNEWCPSYEGCLIYDDSDGSFAIFQPYRISDHSPCVLHIPTDLNMDGCNMYQVVKRLKGLKSPFRKLLHTQGNLHNRVDHLRKELDETQKAIDNDPHNPNLHEEHAHYLLAFKEASLDEDRFLR</sequence>
<dbReference type="Proteomes" id="UP001151760">
    <property type="component" value="Unassembled WGS sequence"/>
</dbReference>
<protein>
    <submittedName>
        <fullName evidence="1">Uncharacterized protein</fullName>
    </submittedName>
</protein>
<name>A0ABQ5JGA8_9ASTR</name>
<proteinExistence type="predicted"/>
<keyword evidence="2" id="KW-1185">Reference proteome</keyword>